<dbReference type="EMBL" id="LJIJ01000170">
    <property type="protein sequence ID" value="ODN01123.1"/>
    <property type="molecule type" value="Genomic_DNA"/>
</dbReference>
<evidence type="ECO:0000313" key="6">
    <source>
        <dbReference type="Proteomes" id="UP000094527"/>
    </source>
</evidence>
<dbReference type="Pfam" id="PF00350">
    <property type="entry name" value="Dynamin_N"/>
    <property type="match status" value="1"/>
</dbReference>
<dbReference type="SMART" id="SM00053">
    <property type="entry name" value="DYNc"/>
    <property type="match status" value="1"/>
</dbReference>
<dbReference type="Pfam" id="PF02212">
    <property type="entry name" value="GED"/>
    <property type="match status" value="1"/>
</dbReference>
<dbReference type="PANTHER" id="PTHR11566">
    <property type="entry name" value="DYNAMIN"/>
    <property type="match status" value="1"/>
</dbReference>
<dbReference type="InterPro" id="IPR000375">
    <property type="entry name" value="Dynamin_stalk"/>
</dbReference>
<evidence type="ECO:0000256" key="2">
    <source>
        <dbReference type="ARBA" id="ARBA00023134"/>
    </source>
</evidence>
<sequence>MPASRDPFPIDGDSKMEGLIPIFNTIQDILERTKTGQDSIEIRLPQIVVIGSQSSGKSSVLENLVGQPFLPYGTGIVTRCSGTVCEFDHVDREFTDFKEVEREIISRTAEIAGTNSGISRKSIKITIKSPNVLTLTVVDLPGLVQVPVGDQPENIADQVKELILEYTSSENAVILAVCDGTVDIANHESIRIAKQVDPYQERTIVLLTKLDKLVPAEEYVKTTEILNGDVVPIKLGLVGVINRSHEDVQRNKPIAEVMEFEKKFLREHFGTICHKHGIANLARKLNRILLQRILATCSGLTTQIRSLTTATEAQLKALGHDGDISEGEKREILFSIIDRFSKEYEAQIDGMKRSGMKSSPLTSGARIDFIINSTLQADLDSTKPLAGLNDYEILIALRNSAAVVSRIVTPERALNHFIKEEIKGMAVVADHCSKLLHQEMVDMISKCLEGNKRFPKVNAAITSIVEELLSSKMEITSEILDTYFEIQSSSAFTASPTYHVIFKELMTPVSGVDLGLLPVPMVLEGNGEPVCNLSRSTSFKPTGSTNCSSTQSEFCEKLRTLANHVIQTVRWQVQDFITKAVLNTLVYKTVDNVGTELNKRLTESEDIVDRLIKEPDEIHNRRVQLKQNILEYNDALKLLDELRSAAC</sequence>
<dbReference type="InterPro" id="IPR030381">
    <property type="entry name" value="G_DYNAMIN_dom"/>
</dbReference>
<accession>A0A1D2N779</accession>
<dbReference type="STRING" id="48709.A0A1D2N779"/>
<gene>
    <name evidence="5" type="ORF">Ocin01_05557</name>
</gene>
<keyword evidence="2" id="KW-0342">GTP-binding</keyword>
<proteinExistence type="predicted"/>
<dbReference type="PROSITE" id="PS51718">
    <property type="entry name" value="G_DYNAMIN_2"/>
    <property type="match status" value="1"/>
</dbReference>
<dbReference type="InterPro" id="IPR022812">
    <property type="entry name" value="Dynamin"/>
</dbReference>
<dbReference type="InterPro" id="IPR045063">
    <property type="entry name" value="Dynamin_N"/>
</dbReference>
<feature type="domain" description="GED" evidence="3">
    <location>
        <begin position="555"/>
        <end position="647"/>
    </location>
</feature>
<comment type="caution">
    <text evidence="5">The sequence shown here is derived from an EMBL/GenBank/DDBJ whole genome shotgun (WGS) entry which is preliminary data.</text>
</comment>
<dbReference type="GO" id="GO:0016020">
    <property type="term" value="C:membrane"/>
    <property type="evidence" value="ECO:0007669"/>
    <property type="project" value="TreeGrafter"/>
</dbReference>
<dbReference type="OrthoDB" id="5061070at2759"/>
<dbReference type="InterPro" id="IPR020850">
    <property type="entry name" value="GED_dom"/>
</dbReference>
<dbReference type="InterPro" id="IPR003130">
    <property type="entry name" value="GED"/>
</dbReference>
<dbReference type="GO" id="GO:0005525">
    <property type="term" value="F:GTP binding"/>
    <property type="evidence" value="ECO:0007669"/>
    <property type="project" value="InterPro"/>
</dbReference>
<dbReference type="PRINTS" id="PR00195">
    <property type="entry name" value="DYNAMIN"/>
</dbReference>
<evidence type="ECO:0000256" key="1">
    <source>
        <dbReference type="ARBA" id="ARBA00022741"/>
    </source>
</evidence>
<dbReference type="AlphaFoldDB" id="A0A1D2N779"/>
<reference evidence="5 6" key="1">
    <citation type="journal article" date="2016" name="Genome Biol. Evol.">
        <title>Gene Family Evolution Reflects Adaptation to Soil Environmental Stressors in the Genome of the Collembolan Orchesella cincta.</title>
        <authorList>
            <person name="Faddeeva-Vakhrusheva A."/>
            <person name="Derks M.F."/>
            <person name="Anvar S.Y."/>
            <person name="Agamennone V."/>
            <person name="Suring W."/>
            <person name="Smit S."/>
            <person name="van Straalen N.M."/>
            <person name="Roelofs D."/>
        </authorList>
    </citation>
    <scope>NUCLEOTIDE SEQUENCE [LARGE SCALE GENOMIC DNA]</scope>
    <source>
        <tissue evidence="5">Mixed pool</tissue>
    </source>
</reference>
<keyword evidence="1" id="KW-0547">Nucleotide-binding</keyword>
<dbReference type="SUPFAM" id="SSF52540">
    <property type="entry name" value="P-loop containing nucleoside triphosphate hydrolases"/>
    <property type="match status" value="1"/>
</dbReference>
<organism evidence="5 6">
    <name type="scientific">Orchesella cincta</name>
    <name type="common">Springtail</name>
    <name type="synonym">Podura cincta</name>
    <dbReference type="NCBI Taxonomy" id="48709"/>
    <lineage>
        <taxon>Eukaryota</taxon>
        <taxon>Metazoa</taxon>
        <taxon>Ecdysozoa</taxon>
        <taxon>Arthropoda</taxon>
        <taxon>Hexapoda</taxon>
        <taxon>Collembola</taxon>
        <taxon>Entomobryomorpha</taxon>
        <taxon>Entomobryoidea</taxon>
        <taxon>Orchesellidae</taxon>
        <taxon>Orchesellinae</taxon>
        <taxon>Orchesella</taxon>
    </lineage>
</organism>
<feature type="domain" description="Dynamin-type G" evidence="4">
    <location>
        <begin position="41"/>
        <end position="298"/>
    </location>
</feature>
<evidence type="ECO:0000313" key="5">
    <source>
        <dbReference type="EMBL" id="ODN01123.1"/>
    </source>
</evidence>
<dbReference type="InterPro" id="IPR027417">
    <property type="entry name" value="P-loop_NTPase"/>
</dbReference>
<dbReference type="GO" id="GO:0003924">
    <property type="term" value="F:GTPase activity"/>
    <property type="evidence" value="ECO:0007669"/>
    <property type="project" value="InterPro"/>
</dbReference>
<dbReference type="GO" id="GO:0005874">
    <property type="term" value="C:microtubule"/>
    <property type="evidence" value="ECO:0007669"/>
    <property type="project" value="TreeGrafter"/>
</dbReference>
<dbReference type="PROSITE" id="PS51388">
    <property type="entry name" value="GED"/>
    <property type="match status" value="1"/>
</dbReference>
<keyword evidence="6" id="KW-1185">Reference proteome</keyword>
<dbReference type="CDD" id="cd08771">
    <property type="entry name" value="DLP_1"/>
    <property type="match status" value="1"/>
</dbReference>
<dbReference type="GO" id="GO:0005737">
    <property type="term" value="C:cytoplasm"/>
    <property type="evidence" value="ECO:0007669"/>
    <property type="project" value="TreeGrafter"/>
</dbReference>
<evidence type="ECO:0000259" key="3">
    <source>
        <dbReference type="PROSITE" id="PS51388"/>
    </source>
</evidence>
<name>A0A1D2N779_ORCCI</name>
<dbReference type="InterPro" id="IPR001401">
    <property type="entry name" value="Dynamin_GTPase"/>
</dbReference>
<dbReference type="Gene3D" id="3.40.50.300">
    <property type="entry name" value="P-loop containing nucleotide triphosphate hydrolases"/>
    <property type="match status" value="1"/>
</dbReference>
<dbReference type="Proteomes" id="UP000094527">
    <property type="component" value="Unassembled WGS sequence"/>
</dbReference>
<dbReference type="GO" id="GO:0008017">
    <property type="term" value="F:microtubule binding"/>
    <property type="evidence" value="ECO:0007669"/>
    <property type="project" value="TreeGrafter"/>
</dbReference>
<dbReference type="Pfam" id="PF01031">
    <property type="entry name" value="Dynamin_M"/>
    <property type="match status" value="1"/>
</dbReference>
<evidence type="ECO:0000259" key="4">
    <source>
        <dbReference type="PROSITE" id="PS51718"/>
    </source>
</evidence>
<dbReference type="Gene3D" id="1.20.120.1240">
    <property type="entry name" value="Dynamin, middle domain"/>
    <property type="match status" value="1"/>
</dbReference>
<protein>
    <submittedName>
        <fullName evidence="5">Dynamin-1-like protein</fullName>
    </submittedName>
</protein>